<reference evidence="2 5" key="2">
    <citation type="submission" date="2016-06" db="EMBL/GenBank/DDBJ databases">
        <authorList>
            <person name="Kjaerup R.B."/>
            <person name="Dalgaard T.S."/>
            <person name="Juul-Madsen H.R."/>
        </authorList>
    </citation>
    <scope>NUCLEOTIDE SEQUENCE [LARGE SCALE GENOMIC DNA]</scope>
    <source>
        <strain evidence="2 5">CECT 5115</strain>
    </source>
</reference>
<dbReference type="Proteomes" id="UP000092840">
    <property type="component" value="Unassembled WGS sequence"/>
</dbReference>
<protein>
    <submittedName>
        <fullName evidence="2">Uncharacterized protein</fullName>
    </submittedName>
</protein>
<keyword evidence="4" id="KW-1185">Reference proteome</keyword>
<dbReference type="EMBL" id="FLRB01000013">
    <property type="protein sequence ID" value="SBT21611.1"/>
    <property type="molecule type" value="Genomic_DNA"/>
</dbReference>
<evidence type="ECO:0000313" key="5">
    <source>
        <dbReference type="Proteomes" id="UP000092871"/>
    </source>
</evidence>
<accession>A0A1C3JU93</accession>
<reference evidence="3 4" key="1">
    <citation type="submission" date="2016-06" db="EMBL/GenBank/DDBJ databases">
        <authorList>
            <person name="Rodrigo-Torres L."/>
            <person name="Arahal D.R."/>
        </authorList>
    </citation>
    <scope>NUCLEOTIDE SEQUENCE [LARGE SCALE GENOMIC DNA]</scope>
    <source>
        <strain evidence="3 4">CECT 5116</strain>
    </source>
</reference>
<sequence>MTAFDTRVEELIAKHPHLTKDEAIKIVTEKNKRKKQKRNERSNKGNVNKD</sequence>
<evidence type="ECO:0000313" key="4">
    <source>
        <dbReference type="Proteomes" id="UP000092840"/>
    </source>
</evidence>
<evidence type="ECO:0000256" key="1">
    <source>
        <dbReference type="SAM" id="MobiDB-lite"/>
    </source>
</evidence>
<dbReference type="Proteomes" id="UP000092871">
    <property type="component" value="Unassembled WGS sequence"/>
</dbReference>
<organism evidence="2 5">
    <name type="scientific">Marinomonas gallaica</name>
    <dbReference type="NCBI Taxonomy" id="1806667"/>
    <lineage>
        <taxon>Bacteria</taxon>
        <taxon>Pseudomonadati</taxon>
        <taxon>Pseudomonadota</taxon>
        <taxon>Gammaproteobacteria</taxon>
        <taxon>Oceanospirillales</taxon>
        <taxon>Oceanospirillaceae</taxon>
        <taxon>Marinomonas</taxon>
    </lineage>
</organism>
<dbReference type="EMBL" id="FLRA01000023">
    <property type="protein sequence ID" value="SBT18656.1"/>
    <property type="molecule type" value="Genomic_DNA"/>
</dbReference>
<dbReference type="RefSeq" id="WP_170756318.1">
    <property type="nucleotide sequence ID" value="NZ_CP187511.1"/>
</dbReference>
<feature type="compositionally biased region" description="Basic and acidic residues" evidence="1">
    <location>
        <begin position="39"/>
        <end position="50"/>
    </location>
</feature>
<evidence type="ECO:0000313" key="3">
    <source>
        <dbReference type="EMBL" id="SBT21611.1"/>
    </source>
</evidence>
<dbReference type="AlphaFoldDB" id="A0A1C3JU93"/>
<proteinExistence type="predicted"/>
<evidence type="ECO:0000313" key="2">
    <source>
        <dbReference type="EMBL" id="SBT18656.1"/>
    </source>
</evidence>
<name>A0A1C3JU93_9GAMM</name>
<feature type="region of interest" description="Disordered" evidence="1">
    <location>
        <begin position="23"/>
        <end position="50"/>
    </location>
</feature>
<gene>
    <name evidence="2" type="ORF">MGA5115_02803</name>
    <name evidence="3" type="ORF">MGA5116_02207</name>
</gene>